<dbReference type="SUPFAM" id="SSF52540">
    <property type="entry name" value="P-loop containing nucleoside triphosphate hydrolases"/>
    <property type="match status" value="1"/>
</dbReference>
<sequence>MIEVRGFSKVYEKQLAVDDLHFEVRPGEILGLVGPNGAGKTTTLTALAGILPPTSGTLSIGGFDVVKQPIEAKSRLSIIPDQPNLFESLTVWEHLEFTANVYGVRNWRSRAVELLAEVELTEQRDKLADQLSHGMRQKVVLCCAFLHEPLALLLDEPLSGLDPRGIRSLYNGLERRAADGAAVILSSHLLGQIEGVCTRFLILQEGHRLFYGSKDEIRAELPSLRESASLEEIFFEATEGTGNLAGGEEAEGATP</sequence>
<dbReference type="GO" id="GO:0016887">
    <property type="term" value="F:ATP hydrolysis activity"/>
    <property type="evidence" value="ECO:0007669"/>
    <property type="project" value="InterPro"/>
</dbReference>
<reference evidence="5" key="1">
    <citation type="journal article" date="2015" name="Nature">
        <title>Complex archaea that bridge the gap between prokaryotes and eukaryotes.</title>
        <authorList>
            <person name="Spang A."/>
            <person name="Saw J.H."/>
            <person name="Jorgensen S.L."/>
            <person name="Zaremba-Niedzwiedzka K."/>
            <person name="Martijn J."/>
            <person name="Lind A.E."/>
            <person name="van Eijk R."/>
            <person name="Schleper C."/>
            <person name="Guy L."/>
            <person name="Ettema T.J."/>
        </authorList>
    </citation>
    <scope>NUCLEOTIDE SEQUENCE</scope>
</reference>
<accession>A0A0F8YLJ9</accession>
<keyword evidence="2" id="KW-0547">Nucleotide-binding</keyword>
<dbReference type="EMBL" id="LAZR01052755">
    <property type="protein sequence ID" value="KKK82258.1"/>
    <property type="molecule type" value="Genomic_DNA"/>
</dbReference>
<name>A0A0F8YLJ9_9ZZZZ</name>
<gene>
    <name evidence="5" type="ORF">LCGC14_2805200</name>
</gene>
<feature type="domain" description="ABC transporter" evidence="4">
    <location>
        <begin position="2"/>
        <end position="230"/>
    </location>
</feature>
<keyword evidence="1" id="KW-0813">Transport</keyword>
<proteinExistence type="predicted"/>
<dbReference type="InterPro" id="IPR003593">
    <property type="entry name" value="AAA+_ATPase"/>
</dbReference>
<dbReference type="Gene3D" id="3.40.50.300">
    <property type="entry name" value="P-loop containing nucleotide triphosphate hydrolases"/>
    <property type="match status" value="1"/>
</dbReference>
<dbReference type="PANTHER" id="PTHR42939:SF1">
    <property type="entry name" value="ABC TRANSPORTER ATP-BINDING PROTEIN ALBC-RELATED"/>
    <property type="match status" value="1"/>
</dbReference>
<dbReference type="Pfam" id="PF00005">
    <property type="entry name" value="ABC_tran"/>
    <property type="match status" value="1"/>
</dbReference>
<organism evidence="5">
    <name type="scientific">marine sediment metagenome</name>
    <dbReference type="NCBI Taxonomy" id="412755"/>
    <lineage>
        <taxon>unclassified sequences</taxon>
        <taxon>metagenomes</taxon>
        <taxon>ecological metagenomes</taxon>
    </lineage>
</organism>
<evidence type="ECO:0000256" key="1">
    <source>
        <dbReference type="ARBA" id="ARBA00022448"/>
    </source>
</evidence>
<comment type="caution">
    <text evidence="5">The sequence shown here is derived from an EMBL/GenBank/DDBJ whole genome shotgun (WGS) entry which is preliminary data.</text>
</comment>
<protein>
    <recommendedName>
        <fullName evidence="4">ABC transporter domain-containing protein</fullName>
    </recommendedName>
</protein>
<dbReference type="InterPro" id="IPR017871">
    <property type="entry name" value="ABC_transporter-like_CS"/>
</dbReference>
<dbReference type="SMART" id="SM00382">
    <property type="entry name" value="AAA"/>
    <property type="match status" value="1"/>
</dbReference>
<evidence type="ECO:0000259" key="4">
    <source>
        <dbReference type="PROSITE" id="PS50893"/>
    </source>
</evidence>
<dbReference type="InterPro" id="IPR003439">
    <property type="entry name" value="ABC_transporter-like_ATP-bd"/>
</dbReference>
<dbReference type="PROSITE" id="PS50893">
    <property type="entry name" value="ABC_TRANSPORTER_2"/>
    <property type="match status" value="1"/>
</dbReference>
<dbReference type="InterPro" id="IPR051782">
    <property type="entry name" value="ABC_Transporter_VariousFunc"/>
</dbReference>
<dbReference type="GO" id="GO:0005524">
    <property type="term" value="F:ATP binding"/>
    <property type="evidence" value="ECO:0007669"/>
    <property type="project" value="UniProtKB-KW"/>
</dbReference>
<evidence type="ECO:0000313" key="5">
    <source>
        <dbReference type="EMBL" id="KKK82258.1"/>
    </source>
</evidence>
<dbReference type="PANTHER" id="PTHR42939">
    <property type="entry name" value="ABC TRANSPORTER ATP-BINDING PROTEIN ALBC-RELATED"/>
    <property type="match status" value="1"/>
</dbReference>
<evidence type="ECO:0000256" key="2">
    <source>
        <dbReference type="ARBA" id="ARBA00022741"/>
    </source>
</evidence>
<keyword evidence="3" id="KW-0067">ATP-binding</keyword>
<evidence type="ECO:0000256" key="3">
    <source>
        <dbReference type="ARBA" id="ARBA00022840"/>
    </source>
</evidence>
<dbReference type="AlphaFoldDB" id="A0A0F8YLJ9"/>
<dbReference type="InterPro" id="IPR027417">
    <property type="entry name" value="P-loop_NTPase"/>
</dbReference>
<dbReference type="CDD" id="cd03230">
    <property type="entry name" value="ABC_DR_subfamily_A"/>
    <property type="match status" value="1"/>
</dbReference>
<dbReference type="PROSITE" id="PS00211">
    <property type="entry name" value="ABC_TRANSPORTER_1"/>
    <property type="match status" value="1"/>
</dbReference>